<reference evidence="12 13" key="1">
    <citation type="journal article" date="2018" name="Sci. Rep.">
        <title>Comparative analysis of the Pocillopora damicornis genome highlights role of immune system in coral evolution.</title>
        <authorList>
            <person name="Cunning R."/>
            <person name="Bay R.A."/>
            <person name="Gillette P."/>
            <person name="Baker A.C."/>
            <person name="Traylor-Knowles N."/>
        </authorList>
    </citation>
    <scope>NUCLEOTIDE SEQUENCE [LARGE SCALE GENOMIC DNA]</scope>
    <source>
        <strain evidence="12">RSMAS</strain>
        <tissue evidence="12">Whole animal</tissue>
    </source>
</reference>
<comment type="caution">
    <text evidence="12">The sequence shown here is derived from an EMBL/GenBank/DDBJ whole genome shotgun (WGS) entry which is preliminary data.</text>
</comment>
<sequence length="1031" mass="114982">MLYSTVNANRSWTRAEYLLNTTSQTPAAMDLHIARYAVFCSIFLFSVTGNTLVILTVVLLRKMKTVPMIFIANLAACDLTTTVSSIAFDLPELELGYWPYGAVPCRIIYPLATFSTNSAALTLVAISIDRYISIICPLNLRYRITKGKCFKIITAIHFASAVAVVPYVLILKYTAGLESPTCGENWPEGYSLNKVYTVLLFALQYGLPLVIMSVVYTRIGLKLCKNTGKAAELSSGKTNRSRSSTTSSGQTLLHSALDKATHSIQRRKRQNEKTAKMFLFVVLIFLIFMMPHQLLWLSYEYASNTSGFQQHEDLVVFVCRAFTYANSVLNPLVYGVCNGNFRRGVLSVLKCQCSKASQRKQVREAEIRRTETMLSTNSTPLYGGSSGFKENSTHANSVHFSLRREGLIRNGNGVVHQGALRTNLDQESISKLPTKEFRTKSETEENNNLNKTKPSGDKIPKESVAAKPEIRNSLYDNSLNSHLLHQDSDSDTMIWLRETEALLNKLCRELDVSRGDKSSQYGTQREIPFPLKEKNILSAQEGKMNSTAEPNVQNLFRDQMAVKAIMTLFYVIILILSIVGNALVITIICRFKHLKRVPGNLFIVNLALCDLLTPLISIPLEMALVENSGKWPFGSFLCKMFPAAATLFATSSSLTLAAISLDRYRTLMHPFKQRLDTRTVKKLMAFVHCFSGILVIPYLIASRLSPNSVCGEVWPNEVLSKIYTFVLFLAQYALPLMFMAFMYIHAARNLFMTTSKARSLSFSSASSKDRRNGSPKPDNSPKASEDGSLNNTLDKHFRQHRDHNAQVTKVFVAIVVIFALFTLPIEVLWIWGDFAGGKTHRLYPTIAVICRLFTYANSCLNPFIFYKFNRDFHQGFVAVSRHLSSCGDDSSLQSNSSSPVGNGKYAPLWLTPRGSLSTPRFLTPRGSFQSITRHSGNFLDHQSNTNHNGNKMKKCLDVPSMDQPCSHSKATHVSNYLSGDTLGFPALNSASDPCVSNANCKISINVSFYESDLTIELDRLESLAGLPQTDC</sequence>
<keyword evidence="5 10" id="KW-0472">Membrane</keyword>
<feature type="transmembrane region" description="Helical" evidence="10">
    <location>
        <begin position="277"/>
        <end position="299"/>
    </location>
</feature>
<dbReference type="PANTHER" id="PTHR45695">
    <property type="entry name" value="LEUCOKININ RECEPTOR-RELATED"/>
    <property type="match status" value="1"/>
</dbReference>
<dbReference type="OrthoDB" id="5981340at2759"/>
<feature type="transmembrane region" description="Helical" evidence="10">
    <location>
        <begin position="107"/>
        <end position="128"/>
    </location>
</feature>
<evidence type="ECO:0000256" key="7">
    <source>
        <dbReference type="ARBA" id="ARBA00023224"/>
    </source>
</evidence>
<dbReference type="AlphaFoldDB" id="A0A3M6UH13"/>
<dbReference type="GO" id="GO:0005886">
    <property type="term" value="C:plasma membrane"/>
    <property type="evidence" value="ECO:0007669"/>
    <property type="project" value="TreeGrafter"/>
</dbReference>
<comment type="subcellular location">
    <subcellularLocation>
        <location evidence="1">Membrane</location>
        <topology evidence="1">Multi-pass membrane protein</topology>
    </subcellularLocation>
</comment>
<evidence type="ECO:0000256" key="9">
    <source>
        <dbReference type="SAM" id="MobiDB-lite"/>
    </source>
</evidence>
<dbReference type="PROSITE" id="PS50262">
    <property type="entry name" value="G_PROTEIN_RECEP_F1_2"/>
    <property type="match status" value="2"/>
</dbReference>
<accession>A0A3M6UH13</accession>
<evidence type="ECO:0000256" key="3">
    <source>
        <dbReference type="ARBA" id="ARBA00022989"/>
    </source>
</evidence>
<comment type="similarity">
    <text evidence="8">Belongs to the G-protein coupled receptor 1 family.</text>
</comment>
<feature type="transmembrane region" description="Helical" evidence="10">
    <location>
        <begin position="810"/>
        <end position="831"/>
    </location>
</feature>
<feature type="transmembrane region" description="Helical" evidence="10">
    <location>
        <begin position="683"/>
        <end position="702"/>
    </location>
</feature>
<proteinExistence type="inferred from homology"/>
<keyword evidence="4 8" id="KW-0297">G-protein coupled receptor</keyword>
<feature type="region of interest" description="Disordered" evidence="9">
    <location>
        <begin position="763"/>
        <end position="788"/>
    </location>
</feature>
<feature type="transmembrane region" description="Helical" evidence="10">
    <location>
        <begin position="601"/>
        <end position="620"/>
    </location>
</feature>
<evidence type="ECO:0000256" key="2">
    <source>
        <dbReference type="ARBA" id="ARBA00022692"/>
    </source>
</evidence>
<dbReference type="GO" id="GO:0004930">
    <property type="term" value="F:G protein-coupled receptor activity"/>
    <property type="evidence" value="ECO:0007669"/>
    <property type="project" value="UniProtKB-KW"/>
</dbReference>
<keyword evidence="13" id="KW-1185">Reference proteome</keyword>
<feature type="transmembrane region" description="Helical" evidence="10">
    <location>
        <begin position="36"/>
        <end position="60"/>
    </location>
</feature>
<name>A0A3M6UH13_POCDA</name>
<dbReference type="InterPro" id="IPR000276">
    <property type="entry name" value="GPCR_Rhodpsn"/>
</dbReference>
<dbReference type="Pfam" id="PF00001">
    <property type="entry name" value="7tm_1"/>
    <property type="match status" value="2"/>
</dbReference>
<feature type="transmembrane region" description="Helical" evidence="10">
    <location>
        <begin position="640"/>
        <end position="662"/>
    </location>
</feature>
<keyword evidence="7 8" id="KW-0807">Transducer</keyword>
<organism evidence="12 13">
    <name type="scientific">Pocillopora damicornis</name>
    <name type="common">Cauliflower coral</name>
    <name type="synonym">Millepora damicornis</name>
    <dbReference type="NCBI Taxonomy" id="46731"/>
    <lineage>
        <taxon>Eukaryota</taxon>
        <taxon>Metazoa</taxon>
        <taxon>Cnidaria</taxon>
        <taxon>Anthozoa</taxon>
        <taxon>Hexacorallia</taxon>
        <taxon>Scleractinia</taxon>
        <taxon>Astrocoeniina</taxon>
        <taxon>Pocilloporidae</taxon>
        <taxon>Pocillopora</taxon>
    </lineage>
</organism>
<evidence type="ECO:0000313" key="12">
    <source>
        <dbReference type="EMBL" id="RMX52932.1"/>
    </source>
</evidence>
<feature type="transmembrane region" description="Helical" evidence="10">
    <location>
        <begin position="149"/>
        <end position="170"/>
    </location>
</feature>
<feature type="transmembrane region" description="Helical" evidence="10">
    <location>
        <begin position="568"/>
        <end position="589"/>
    </location>
</feature>
<dbReference type="EMBL" id="RCHS01001556">
    <property type="protein sequence ID" value="RMX52932.1"/>
    <property type="molecule type" value="Genomic_DNA"/>
</dbReference>
<dbReference type="PRINTS" id="PR00237">
    <property type="entry name" value="GPCRRHODOPSN"/>
</dbReference>
<dbReference type="PROSITE" id="PS00237">
    <property type="entry name" value="G_PROTEIN_RECEP_F1_1"/>
    <property type="match status" value="2"/>
</dbReference>
<keyword evidence="3 10" id="KW-1133">Transmembrane helix</keyword>
<dbReference type="PANTHER" id="PTHR45695:SF9">
    <property type="entry name" value="LEUCOKININ RECEPTOR"/>
    <property type="match status" value="1"/>
</dbReference>
<feature type="domain" description="G-protein coupled receptors family 1 profile" evidence="11">
    <location>
        <begin position="580"/>
        <end position="865"/>
    </location>
</feature>
<dbReference type="CDD" id="cd00637">
    <property type="entry name" value="7tm_classA_rhodopsin-like"/>
    <property type="match status" value="2"/>
</dbReference>
<evidence type="ECO:0000256" key="8">
    <source>
        <dbReference type="RuleBase" id="RU000688"/>
    </source>
</evidence>
<evidence type="ECO:0000256" key="5">
    <source>
        <dbReference type="ARBA" id="ARBA00023136"/>
    </source>
</evidence>
<evidence type="ECO:0000259" key="11">
    <source>
        <dbReference type="PROSITE" id="PS50262"/>
    </source>
</evidence>
<dbReference type="SMART" id="SM01381">
    <property type="entry name" value="7TM_GPCR_Srsx"/>
    <property type="match status" value="1"/>
</dbReference>
<feature type="transmembrane region" description="Helical" evidence="10">
    <location>
        <begin position="195"/>
        <end position="216"/>
    </location>
</feature>
<dbReference type="Gene3D" id="1.20.1070.10">
    <property type="entry name" value="Rhodopsin 7-helix transmembrane proteins"/>
    <property type="match status" value="2"/>
</dbReference>
<gene>
    <name evidence="12" type="ORF">pdam_00010952</name>
</gene>
<keyword evidence="6 8" id="KW-0675">Receptor</keyword>
<feature type="compositionally biased region" description="Basic and acidic residues" evidence="9">
    <location>
        <begin position="433"/>
        <end position="443"/>
    </location>
</feature>
<feature type="transmembrane region" description="Helical" evidence="10">
    <location>
        <begin position="843"/>
        <end position="866"/>
    </location>
</feature>
<evidence type="ECO:0000256" key="4">
    <source>
        <dbReference type="ARBA" id="ARBA00023040"/>
    </source>
</evidence>
<evidence type="ECO:0000313" key="13">
    <source>
        <dbReference type="Proteomes" id="UP000275408"/>
    </source>
</evidence>
<evidence type="ECO:0000256" key="10">
    <source>
        <dbReference type="SAM" id="Phobius"/>
    </source>
</evidence>
<feature type="region of interest" description="Disordered" evidence="9">
    <location>
        <begin position="431"/>
        <end position="461"/>
    </location>
</feature>
<evidence type="ECO:0000256" key="1">
    <source>
        <dbReference type="ARBA" id="ARBA00004141"/>
    </source>
</evidence>
<feature type="transmembrane region" description="Helical" evidence="10">
    <location>
        <begin position="722"/>
        <end position="744"/>
    </location>
</feature>
<evidence type="ECO:0000256" key="6">
    <source>
        <dbReference type="ARBA" id="ARBA00023170"/>
    </source>
</evidence>
<feature type="domain" description="G-protein coupled receptors family 1 profile" evidence="11">
    <location>
        <begin position="49"/>
        <end position="334"/>
    </location>
</feature>
<protein>
    <recommendedName>
        <fullName evidence="11">G-protein coupled receptors family 1 profile domain-containing protein</fullName>
    </recommendedName>
</protein>
<dbReference type="InterPro" id="IPR017452">
    <property type="entry name" value="GPCR_Rhodpsn_7TM"/>
</dbReference>
<keyword evidence="2 8" id="KW-0812">Transmembrane</keyword>
<dbReference type="SUPFAM" id="SSF81321">
    <property type="entry name" value="Family A G protein-coupled receptor-like"/>
    <property type="match status" value="2"/>
</dbReference>
<dbReference type="Proteomes" id="UP000275408">
    <property type="component" value="Unassembled WGS sequence"/>
</dbReference>